<dbReference type="OrthoDB" id="5415592at2759"/>
<dbReference type="GeneID" id="34520689"/>
<feature type="signal peptide" evidence="7">
    <location>
        <begin position="1"/>
        <end position="22"/>
    </location>
</feature>
<evidence type="ECO:0000313" key="9">
    <source>
        <dbReference type="EMBL" id="CDK27305.1"/>
    </source>
</evidence>
<comment type="subcellular location">
    <subcellularLocation>
        <location evidence="1">Secreted</location>
        <location evidence="1">Cell wall</location>
    </subcellularLocation>
</comment>
<evidence type="ECO:0000256" key="7">
    <source>
        <dbReference type="SAM" id="SignalP"/>
    </source>
</evidence>
<reference evidence="9" key="2">
    <citation type="submission" date="2014-02" db="EMBL/GenBank/DDBJ databases">
        <title>Complete DNA sequence of /Kuraishia capsulata/ illustrates novel genomic features among budding yeasts (/Saccharomycotina/).</title>
        <authorList>
            <person name="Morales L."/>
            <person name="Noel B."/>
            <person name="Porcel B."/>
            <person name="Marcet-Houben M."/>
            <person name="Hullo M-F."/>
            <person name="Sacerdot C."/>
            <person name="Tekaia F."/>
            <person name="Leh-Louis V."/>
            <person name="Despons L."/>
            <person name="Khanna V."/>
            <person name="Aury J-M."/>
            <person name="Barbe V."/>
            <person name="Couloux A."/>
            <person name="Labadie K."/>
            <person name="Pelletier E."/>
            <person name="Souciet J-L."/>
            <person name="Boekhout T."/>
            <person name="Gabaldon T."/>
            <person name="Wincker P."/>
            <person name="Dujon B."/>
        </authorList>
    </citation>
    <scope>NUCLEOTIDE SEQUENCE</scope>
    <source>
        <strain evidence="9">CBS 1993</strain>
    </source>
</reference>
<evidence type="ECO:0000256" key="3">
    <source>
        <dbReference type="ARBA" id="ARBA00022525"/>
    </source>
</evidence>
<gene>
    <name evidence="9" type="ORF">KUCA_T00003283001</name>
</gene>
<dbReference type="GO" id="GO:0031505">
    <property type="term" value="P:fungal-type cell wall organization"/>
    <property type="evidence" value="ECO:0007669"/>
    <property type="project" value="UniProtKB-ARBA"/>
</dbReference>
<keyword evidence="5" id="KW-0677">Repeat</keyword>
<dbReference type="Pfam" id="PF22799">
    <property type="entry name" value="PIR1-like_C"/>
    <property type="match status" value="1"/>
</dbReference>
<dbReference type="InterPro" id="IPR054508">
    <property type="entry name" value="PIR1-like_C"/>
</dbReference>
<dbReference type="InterPro" id="IPR000420">
    <property type="entry name" value="Yeast_PIR_rpt"/>
</dbReference>
<dbReference type="GO" id="GO:0005199">
    <property type="term" value="F:structural constituent of cell wall"/>
    <property type="evidence" value="ECO:0007669"/>
    <property type="project" value="InterPro"/>
</dbReference>
<protein>
    <recommendedName>
        <fullName evidence="8">Cell wall mannoprotein PIR1-like C-terminal domain-containing protein</fullName>
    </recommendedName>
</protein>
<dbReference type="GO" id="GO:0009277">
    <property type="term" value="C:fungal-type cell wall"/>
    <property type="evidence" value="ECO:0007669"/>
    <property type="project" value="TreeGrafter"/>
</dbReference>
<accession>W6MWE5</accession>
<evidence type="ECO:0000313" key="10">
    <source>
        <dbReference type="Proteomes" id="UP000019384"/>
    </source>
</evidence>
<dbReference type="Proteomes" id="UP000019384">
    <property type="component" value="Unassembled WGS sequence"/>
</dbReference>
<dbReference type="STRING" id="1382522.W6MWE5"/>
<dbReference type="HOGENOM" id="CLU_039662_0_0_1"/>
<dbReference type="PANTHER" id="PTHR47254:SF1">
    <property type="entry name" value="CELL WALL MANNOPROTEIN CIS3-RELATED"/>
    <property type="match status" value="1"/>
</dbReference>
<dbReference type="AlphaFoldDB" id="W6MWE5"/>
<evidence type="ECO:0000256" key="2">
    <source>
        <dbReference type="ARBA" id="ARBA00022512"/>
    </source>
</evidence>
<keyword evidence="3" id="KW-0964">Secreted</keyword>
<evidence type="ECO:0000256" key="4">
    <source>
        <dbReference type="ARBA" id="ARBA00022729"/>
    </source>
</evidence>
<evidence type="ECO:0000256" key="1">
    <source>
        <dbReference type="ARBA" id="ARBA00004191"/>
    </source>
</evidence>
<evidence type="ECO:0000259" key="8">
    <source>
        <dbReference type="Pfam" id="PF22799"/>
    </source>
</evidence>
<keyword evidence="10" id="KW-1185">Reference proteome</keyword>
<feature type="domain" description="Cell wall mannoprotein PIR1-like C-terminal" evidence="8">
    <location>
        <begin position="212"/>
        <end position="285"/>
    </location>
</feature>
<dbReference type="PANTHER" id="PTHR47254">
    <property type="entry name" value="CELL WALL MANNOPROTEIN CIS3-RELATED"/>
    <property type="match status" value="1"/>
</dbReference>
<sequence>MVKTSILGYYLLSSASAGYVVGDVWSTLTPDASAYTDATTDYTQTFGIAIEPVTSSVVLTSASSGVAISTTVDGTAQVITQIGDGQIQAATTTSSYAVVTQIGDGQIQAVATATSSAPIISQIGDGQIQATASSLSSSLSSSVVTSAVSSSDDDPITFVTVTPTTLVYVTVTDGDDEPTSTAAVEKREEESRALADACLTDSSLALTLASSVLTDKQGRIGSIVANRQFQFDGPPPQAGAIFAAGWSVTIDGKLALGNQTIFYQCLSGTFYNLYDEYVAEQCEAVYLNIVDLVSC</sequence>
<dbReference type="PROSITE" id="PS00929">
    <property type="entry name" value="PIR_REPEAT_1"/>
    <property type="match status" value="1"/>
</dbReference>
<dbReference type="PROSITE" id="PS50256">
    <property type="entry name" value="PIR_REPEAT_2"/>
    <property type="match status" value="3"/>
</dbReference>
<name>W6MWE5_9ASCO</name>
<dbReference type="Pfam" id="PF00399">
    <property type="entry name" value="PIR"/>
    <property type="match status" value="3"/>
</dbReference>
<dbReference type="RefSeq" id="XP_022459301.1">
    <property type="nucleotide sequence ID" value="XM_022601682.1"/>
</dbReference>
<evidence type="ECO:0000256" key="5">
    <source>
        <dbReference type="ARBA" id="ARBA00022737"/>
    </source>
</evidence>
<keyword evidence="4 7" id="KW-0732">Signal</keyword>
<organism evidence="9 10">
    <name type="scientific">Kuraishia capsulata CBS 1993</name>
    <dbReference type="NCBI Taxonomy" id="1382522"/>
    <lineage>
        <taxon>Eukaryota</taxon>
        <taxon>Fungi</taxon>
        <taxon>Dikarya</taxon>
        <taxon>Ascomycota</taxon>
        <taxon>Saccharomycotina</taxon>
        <taxon>Pichiomycetes</taxon>
        <taxon>Pichiales</taxon>
        <taxon>Pichiaceae</taxon>
        <taxon>Kuraishia</taxon>
    </lineage>
</organism>
<dbReference type="InterPro" id="IPR051153">
    <property type="entry name" value="Yeast_CWMannoprotein_PIR"/>
</dbReference>
<dbReference type="EMBL" id="HG793128">
    <property type="protein sequence ID" value="CDK27305.1"/>
    <property type="molecule type" value="Genomic_DNA"/>
</dbReference>
<evidence type="ECO:0000256" key="6">
    <source>
        <dbReference type="ARBA" id="ARBA00038219"/>
    </source>
</evidence>
<keyword evidence="2" id="KW-0134">Cell wall</keyword>
<feature type="chain" id="PRO_5004878896" description="Cell wall mannoprotein PIR1-like C-terminal domain-containing protein" evidence="7">
    <location>
        <begin position="23"/>
        <end position="295"/>
    </location>
</feature>
<reference evidence="9" key="1">
    <citation type="submission" date="2013-12" db="EMBL/GenBank/DDBJ databases">
        <authorList>
            <person name="Genoscope - CEA"/>
        </authorList>
    </citation>
    <scope>NUCLEOTIDE SEQUENCE</scope>
    <source>
        <strain evidence="9">CBS 1993</strain>
    </source>
</reference>
<comment type="similarity">
    <text evidence="6">Belongs to the PIR protein family.</text>
</comment>
<proteinExistence type="inferred from homology"/>